<dbReference type="Pfam" id="PF00144">
    <property type="entry name" value="Beta-lactamase"/>
    <property type="match status" value="1"/>
</dbReference>
<dbReference type="RefSeq" id="WP_203628369.1">
    <property type="nucleotide sequence ID" value="NZ_BOLQ01000024.1"/>
</dbReference>
<dbReference type="PANTHER" id="PTHR46825:SF9">
    <property type="entry name" value="BETA-LACTAMASE-RELATED DOMAIN-CONTAINING PROTEIN"/>
    <property type="match status" value="1"/>
</dbReference>
<dbReference type="InterPro" id="IPR050491">
    <property type="entry name" value="AmpC-like"/>
</dbReference>
<dbReference type="Gene3D" id="3.40.710.10">
    <property type="entry name" value="DD-peptidase/beta-lactamase superfamily"/>
    <property type="match status" value="1"/>
</dbReference>
<evidence type="ECO:0000313" key="4">
    <source>
        <dbReference type="Proteomes" id="UP001597196"/>
    </source>
</evidence>
<sequence>MAINAMGIVKFSSSSQRPFDTRTSGQRPTIQNSSLSQPENAVQRDLSERLTGSHFNGSAVIVKNGQVIASFAHGIADASTDRRIDQNSTFEIDSVQKSLTAVLVMHQIRAGQLTLESKLAQFFPAIPGSGEISIKNLLSMTSGLRISKAYHPTAYINDVDEGNQLVPFFSYDPAVRGQWHYDGFNYALLAAIISQVSGKQYPELLRSDIMQPLGITNYAFAYDAGNGTKTTGYMRGQDYTIQDFSRPVAVSAAKAHSELGTGQLLLTAHDLAEIECAIADGRLLSHSEKGLLYQSLVTSKVAYGGGLYLSGNFRRAQGYGDGYCAFLRVSPDGQEAVALLTNIQPASNPWLKVADELASRYVYS</sequence>
<feature type="region of interest" description="Disordered" evidence="1">
    <location>
        <begin position="14"/>
        <end position="42"/>
    </location>
</feature>
<dbReference type="SUPFAM" id="SSF56601">
    <property type="entry name" value="beta-lactamase/transpeptidase-like"/>
    <property type="match status" value="1"/>
</dbReference>
<dbReference type="PANTHER" id="PTHR46825">
    <property type="entry name" value="D-ALANYL-D-ALANINE-CARBOXYPEPTIDASE/ENDOPEPTIDASE AMPH"/>
    <property type="match status" value="1"/>
</dbReference>
<dbReference type="Proteomes" id="UP001597196">
    <property type="component" value="Unassembled WGS sequence"/>
</dbReference>
<proteinExistence type="predicted"/>
<feature type="compositionally biased region" description="Polar residues" evidence="1">
    <location>
        <begin position="14"/>
        <end position="40"/>
    </location>
</feature>
<evidence type="ECO:0000313" key="3">
    <source>
        <dbReference type="EMBL" id="MFD1429531.1"/>
    </source>
</evidence>
<dbReference type="GO" id="GO:0016787">
    <property type="term" value="F:hydrolase activity"/>
    <property type="evidence" value="ECO:0007669"/>
    <property type="project" value="UniProtKB-KW"/>
</dbReference>
<comment type="caution">
    <text evidence="3">The sequence shown here is derived from an EMBL/GenBank/DDBJ whole genome shotgun (WGS) entry which is preliminary data.</text>
</comment>
<gene>
    <name evidence="3" type="ORF">ACFQ4P_04620</name>
</gene>
<evidence type="ECO:0000256" key="1">
    <source>
        <dbReference type="SAM" id="MobiDB-lite"/>
    </source>
</evidence>
<dbReference type="InterPro" id="IPR001466">
    <property type="entry name" value="Beta-lactam-related"/>
</dbReference>
<keyword evidence="3" id="KW-0378">Hydrolase</keyword>
<reference evidence="4" key="1">
    <citation type="journal article" date="2019" name="Int. J. Syst. Evol. Microbiol.">
        <title>The Global Catalogue of Microorganisms (GCM) 10K type strain sequencing project: providing services to taxonomists for standard genome sequencing and annotation.</title>
        <authorList>
            <consortium name="The Broad Institute Genomics Platform"/>
            <consortium name="The Broad Institute Genome Sequencing Center for Infectious Disease"/>
            <person name="Wu L."/>
            <person name="Ma J."/>
        </authorList>
    </citation>
    <scope>NUCLEOTIDE SEQUENCE [LARGE SCALE GENOMIC DNA]</scope>
    <source>
        <strain evidence="4">CCM 8980</strain>
    </source>
</reference>
<feature type="domain" description="Beta-lactamase-related" evidence="2">
    <location>
        <begin position="57"/>
        <end position="346"/>
    </location>
</feature>
<organism evidence="3 4">
    <name type="scientific">Lacticaseibacillus mingshuiensis</name>
    <dbReference type="NCBI Taxonomy" id="2799574"/>
    <lineage>
        <taxon>Bacteria</taxon>
        <taxon>Bacillati</taxon>
        <taxon>Bacillota</taxon>
        <taxon>Bacilli</taxon>
        <taxon>Lactobacillales</taxon>
        <taxon>Lactobacillaceae</taxon>
        <taxon>Lacticaseibacillus</taxon>
    </lineage>
</organism>
<dbReference type="InterPro" id="IPR012338">
    <property type="entry name" value="Beta-lactam/transpept-like"/>
</dbReference>
<accession>A0ABW4CHC6</accession>
<dbReference type="EMBL" id="JBHTOC010000005">
    <property type="protein sequence ID" value="MFD1429531.1"/>
    <property type="molecule type" value="Genomic_DNA"/>
</dbReference>
<dbReference type="EC" id="3.-.-.-" evidence="3"/>
<keyword evidence="4" id="KW-1185">Reference proteome</keyword>
<protein>
    <submittedName>
        <fullName evidence="3">Serine hydrolase domain-containing protein</fullName>
        <ecNumber evidence="3">3.-.-.-</ecNumber>
    </submittedName>
</protein>
<name>A0ABW4CHC6_9LACO</name>
<evidence type="ECO:0000259" key="2">
    <source>
        <dbReference type="Pfam" id="PF00144"/>
    </source>
</evidence>